<name>A0A383A998_9ZZZZ</name>
<organism evidence="1">
    <name type="scientific">marine metagenome</name>
    <dbReference type="NCBI Taxonomy" id="408172"/>
    <lineage>
        <taxon>unclassified sequences</taxon>
        <taxon>metagenomes</taxon>
        <taxon>ecological metagenomes</taxon>
    </lineage>
</organism>
<dbReference type="AlphaFoldDB" id="A0A383A998"/>
<dbReference type="EMBL" id="UINC01190254">
    <property type="protein sequence ID" value="SVE04322.1"/>
    <property type="molecule type" value="Genomic_DNA"/>
</dbReference>
<protein>
    <submittedName>
        <fullName evidence="1">Uncharacterized protein</fullName>
    </submittedName>
</protein>
<reference evidence="1" key="1">
    <citation type="submission" date="2018-05" db="EMBL/GenBank/DDBJ databases">
        <authorList>
            <person name="Lanie J.A."/>
            <person name="Ng W.-L."/>
            <person name="Kazmierczak K.M."/>
            <person name="Andrzejewski T.M."/>
            <person name="Davidsen T.M."/>
            <person name="Wayne K.J."/>
            <person name="Tettelin H."/>
            <person name="Glass J.I."/>
            <person name="Rusch D."/>
            <person name="Podicherti R."/>
            <person name="Tsui H.-C.T."/>
            <person name="Winkler M.E."/>
        </authorList>
    </citation>
    <scope>NUCLEOTIDE SEQUENCE</scope>
</reference>
<evidence type="ECO:0000313" key="1">
    <source>
        <dbReference type="EMBL" id="SVE04322.1"/>
    </source>
</evidence>
<feature type="non-terminal residue" evidence="1">
    <location>
        <position position="1"/>
    </location>
</feature>
<accession>A0A383A998</accession>
<proteinExistence type="predicted"/>
<feature type="non-terminal residue" evidence="1">
    <location>
        <position position="47"/>
    </location>
</feature>
<gene>
    <name evidence="1" type="ORF">METZ01_LOCUS457176</name>
</gene>
<sequence>VQERGCSLLFGCYRNASVDRLLVRKDDEYIATYFLYQASKNVACGYA</sequence>